<keyword evidence="2" id="KW-1185">Reference proteome</keyword>
<dbReference type="Proteomes" id="UP000284706">
    <property type="component" value="Unassembled WGS sequence"/>
</dbReference>
<dbReference type="AlphaFoldDB" id="A0A409YSQ3"/>
<dbReference type="InParanoid" id="A0A409YSQ3"/>
<evidence type="ECO:0000313" key="1">
    <source>
        <dbReference type="EMBL" id="PPR06047.1"/>
    </source>
</evidence>
<reference evidence="1 2" key="1">
    <citation type="journal article" date="2018" name="Evol. Lett.">
        <title>Horizontal gene cluster transfer increased hallucinogenic mushroom diversity.</title>
        <authorList>
            <person name="Reynolds H.T."/>
            <person name="Vijayakumar V."/>
            <person name="Gluck-Thaler E."/>
            <person name="Korotkin H.B."/>
            <person name="Matheny P.B."/>
            <person name="Slot J.C."/>
        </authorList>
    </citation>
    <scope>NUCLEOTIDE SEQUENCE [LARGE SCALE GENOMIC DNA]</scope>
    <source>
        <strain evidence="1 2">SRW20</strain>
    </source>
</reference>
<sequence>MSSNSSLEFAQQLQQYSPELVVFSRLVGRLVEVALLVYSDMAQRTHPDVELRTIRADGARVPAAELCEYLLERNMFIE</sequence>
<comment type="caution">
    <text evidence="1">The sequence shown here is derived from an EMBL/GenBank/DDBJ whole genome shotgun (WGS) entry which is preliminary data.</text>
</comment>
<organism evidence="1 2">
    <name type="scientific">Gymnopilus dilepis</name>
    <dbReference type="NCBI Taxonomy" id="231916"/>
    <lineage>
        <taxon>Eukaryota</taxon>
        <taxon>Fungi</taxon>
        <taxon>Dikarya</taxon>
        <taxon>Basidiomycota</taxon>
        <taxon>Agaricomycotina</taxon>
        <taxon>Agaricomycetes</taxon>
        <taxon>Agaricomycetidae</taxon>
        <taxon>Agaricales</taxon>
        <taxon>Agaricineae</taxon>
        <taxon>Hymenogastraceae</taxon>
        <taxon>Gymnopilus</taxon>
    </lineage>
</organism>
<protein>
    <submittedName>
        <fullName evidence="1">Uncharacterized protein</fullName>
    </submittedName>
</protein>
<name>A0A409YSQ3_9AGAR</name>
<accession>A0A409YSQ3</accession>
<dbReference type="OrthoDB" id="3070804at2759"/>
<dbReference type="EMBL" id="NHYE01000382">
    <property type="protein sequence ID" value="PPR06047.1"/>
    <property type="molecule type" value="Genomic_DNA"/>
</dbReference>
<proteinExistence type="predicted"/>
<gene>
    <name evidence="1" type="ORF">CVT26_007509</name>
</gene>
<evidence type="ECO:0000313" key="2">
    <source>
        <dbReference type="Proteomes" id="UP000284706"/>
    </source>
</evidence>